<dbReference type="AlphaFoldDB" id="A0A542DL73"/>
<sequence>MSFEPGRLLPLSTTHPGGRSAVTCEYRCGNACAHPAPNTSDNEYFGDVVRDMLSRRGALKAGAALAATAGGFAALSGTAVAAPGSAPHALPATAGGNGRQRHGIPGTDFDPVRPNTADAVTIPEGYRQDIVIRWGDPVLPGAPEFDFANQTAAAQEQQFGYNNDFVGLIPQDPIGWFNLLVVNHEYTSEPQMFPAGSYDRDNPTAEQVRIAWAAHGLSVVQTVREFGGGLRVLPGRHNRRITINTGFELRGPAAGSRYLKTSADPTGRKVLGTQNNCAGGVTPWGTVLSGEENFHQYFAHGERVTDPTQRERLARYGLRGGETSRKWERFDKRWDVTEEPNECNRFGWVVEIDPHDPHSTPVKHTALGRFKHEAANVKIAEDGRVVVYSGDDERFDYIYKFVSSGRYKKGQSRHARRHNSALLDEGTLYVARFTGDSPAGEIDGSGTLPSDGEFDGTGEWIPLASGNKSFVDGFTAEEVYVFTRLAADKAGATKMDRPEDIEPNPVNGRIYAALTNNSDRGAAGKDAADEANPRTGNRNGHVLEWEETGGDGAATSFSWRLLLVCGDPAEADTYFGGFPKDQVSPISCPDNVAFDGYGNLWISTDGNTLGSNDGLFSVPVDGRERGHVKQFLTVPVGAETCGPVVTENLVLVAVQHPGEGGTPADPLSHWPDGGDAQPRPSIVAVWRQGWWGFPGRIGCR</sequence>
<protein>
    <recommendedName>
        <fullName evidence="4">Phosphatase</fullName>
    </recommendedName>
</protein>
<keyword evidence="3" id="KW-1185">Reference proteome</keyword>
<name>A0A542DL73_AMYCI</name>
<feature type="region of interest" description="Disordered" evidence="1">
    <location>
        <begin position="519"/>
        <end position="544"/>
    </location>
</feature>
<evidence type="ECO:0000256" key="1">
    <source>
        <dbReference type="SAM" id="MobiDB-lite"/>
    </source>
</evidence>
<gene>
    <name evidence="2" type="ORF">FB471_3552</name>
</gene>
<dbReference type="OrthoDB" id="9801383at2"/>
<feature type="compositionally biased region" description="Basic and acidic residues" evidence="1">
    <location>
        <begin position="522"/>
        <end position="532"/>
    </location>
</feature>
<dbReference type="Pfam" id="PF05787">
    <property type="entry name" value="PhoX"/>
    <property type="match status" value="1"/>
</dbReference>
<dbReference type="Proteomes" id="UP000320876">
    <property type="component" value="Unassembled WGS sequence"/>
</dbReference>
<dbReference type="InterPro" id="IPR006311">
    <property type="entry name" value="TAT_signal"/>
</dbReference>
<evidence type="ECO:0000313" key="3">
    <source>
        <dbReference type="Proteomes" id="UP000320876"/>
    </source>
</evidence>
<feature type="region of interest" description="Disordered" evidence="1">
    <location>
        <begin position="90"/>
        <end position="114"/>
    </location>
</feature>
<dbReference type="PROSITE" id="PS51318">
    <property type="entry name" value="TAT"/>
    <property type="match status" value="1"/>
</dbReference>
<evidence type="ECO:0008006" key="4">
    <source>
        <dbReference type="Google" id="ProtNLM"/>
    </source>
</evidence>
<dbReference type="PANTHER" id="PTHR35399:SF2">
    <property type="entry name" value="DUF839 DOMAIN-CONTAINING PROTEIN"/>
    <property type="match status" value="1"/>
</dbReference>
<comment type="caution">
    <text evidence="2">The sequence shown here is derived from an EMBL/GenBank/DDBJ whole genome shotgun (WGS) entry which is preliminary data.</text>
</comment>
<dbReference type="PANTHER" id="PTHR35399">
    <property type="entry name" value="SLR8030 PROTEIN"/>
    <property type="match status" value="1"/>
</dbReference>
<reference evidence="2 3" key="1">
    <citation type="submission" date="2019-06" db="EMBL/GenBank/DDBJ databases">
        <title>Sequencing the genomes of 1000 actinobacteria strains.</title>
        <authorList>
            <person name="Klenk H.-P."/>
        </authorList>
    </citation>
    <scope>NUCLEOTIDE SEQUENCE [LARGE SCALE GENOMIC DNA]</scope>
    <source>
        <strain evidence="2 3">DSM 45679</strain>
    </source>
</reference>
<dbReference type="InterPro" id="IPR008557">
    <property type="entry name" value="PhoX"/>
</dbReference>
<evidence type="ECO:0000313" key="2">
    <source>
        <dbReference type="EMBL" id="TQJ03784.1"/>
    </source>
</evidence>
<accession>A0A542DL73</accession>
<dbReference type="EMBL" id="VFML01000001">
    <property type="protein sequence ID" value="TQJ03784.1"/>
    <property type="molecule type" value="Genomic_DNA"/>
</dbReference>
<proteinExistence type="predicted"/>
<organism evidence="2 3">
    <name type="scientific">Amycolatopsis cihanbeyliensis</name>
    <dbReference type="NCBI Taxonomy" id="1128664"/>
    <lineage>
        <taxon>Bacteria</taxon>
        <taxon>Bacillati</taxon>
        <taxon>Actinomycetota</taxon>
        <taxon>Actinomycetes</taxon>
        <taxon>Pseudonocardiales</taxon>
        <taxon>Pseudonocardiaceae</taxon>
        <taxon>Amycolatopsis</taxon>
    </lineage>
</organism>
<dbReference type="RefSeq" id="WP_141999550.1">
    <property type="nucleotide sequence ID" value="NZ_VFML01000001.1"/>
</dbReference>